<evidence type="ECO:0000259" key="2">
    <source>
        <dbReference type="Pfam" id="PF18135"/>
    </source>
</evidence>
<keyword evidence="4" id="KW-1185">Reference proteome</keyword>
<dbReference type="InterPro" id="IPR041635">
    <property type="entry name" value="Type_ISP_LLaBIII_C"/>
</dbReference>
<accession>A0A1H8J4U4</accession>
<evidence type="ECO:0000256" key="1">
    <source>
        <dbReference type="SAM" id="MobiDB-lite"/>
    </source>
</evidence>
<feature type="region of interest" description="Disordered" evidence="1">
    <location>
        <begin position="494"/>
        <end position="519"/>
    </location>
</feature>
<protein>
    <recommendedName>
        <fullName evidence="2">Type ISP restriction-modification enzyme LLaBIII C-terminal specificity domain-containing protein</fullName>
    </recommendedName>
</protein>
<evidence type="ECO:0000313" key="3">
    <source>
        <dbReference type="EMBL" id="SEN75870.1"/>
    </source>
</evidence>
<evidence type="ECO:0000313" key="4">
    <source>
        <dbReference type="Proteomes" id="UP000198814"/>
    </source>
</evidence>
<proteinExistence type="predicted"/>
<name>A0A1H8J4U4_9PROT</name>
<sequence length="634" mass="71659">MIGFVTNAGWLDANTADGLRQCLAEEFSSIHMFHLRGNARTSGEQRRKEKDNVFGSGSRAPIAISLLVKNPNAQPHGRIHFHDIGDYLSRGDKLEKIAAFGSIAGINAAHAWQIIIPDVHGDWLRQRDGSFSEFIALGDKKDNNPKLFENFSMGVVTARDAWCYNASKTVVTSNMKRMIDFYNHEVARFDIVHPALDKKSREVLVNNFINTDPSQISWTRALKKELTKDRHFTFKPEELTLSLYRPFTKQWLYFNRTFNEMVYQMPRIFPDAAAENLLIMVKQRWSGDGQLALMVNRVPELQIDGGAQCFPLYLYDPVVPAQAGTQTTLDFIEEKPLDSRLRGNDDERLGNDKRHENDGDGFRNDGEGHGNGDKELRNDGNERKNGGYVRRDAITAEGLAYFQQAYPHETIGKEDIFYYVYGLLHSKDYRSRYADNLSKELPRMPCVKTVANFWAFSKAGRALAELHLNYETVPMYPSATVLGAGDARSLDSRLRGNDGYGDGNDRYTNGNDGSMCGSGEQESFWRVEKMKVPKTDGKKDLTRLIYNAHISVSGIPPEAYDDVVNGKAALDWVIERQRVKTDKDSGIINDANDWAIETMGNPRYPLELFLRVVTVNLETMKIVNNLPALEIASD</sequence>
<dbReference type="Pfam" id="PF18135">
    <property type="entry name" value="Type_ISP_C"/>
    <property type="match status" value="1"/>
</dbReference>
<feature type="domain" description="Type ISP restriction-modification enzyme LLaBIII C-terminal specificity" evidence="2">
    <location>
        <begin position="146"/>
        <end position="608"/>
    </location>
</feature>
<reference evidence="4" key="1">
    <citation type="submission" date="2016-10" db="EMBL/GenBank/DDBJ databases">
        <authorList>
            <person name="Varghese N."/>
            <person name="Submissions S."/>
        </authorList>
    </citation>
    <scope>NUCLEOTIDE SEQUENCE [LARGE SCALE GENOMIC DNA]</scope>
    <source>
        <strain evidence="4">Nm76</strain>
    </source>
</reference>
<dbReference type="AlphaFoldDB" id="A0A1H8J4U4"/>
<feature type="region of interest" description="Disordered" evidence="1">
    <location>
        <begin position="340"/>
        <end position="387"/>
    </location>
</feature>
<dbReference type="STRING" id="42354.SAMN05216333_101101"/>
<dbReference type="Proteomes" id="UP000198814">
    <property type="component" value="Unassembled WGS sequence"/>
</dbReference>
<gene>
    <name evidence="3" type="ORF">SAMN05216333_101101</name>
</gene>
<organism evidence="3 4">
    <name type="scientific">Nitrosomonas oligotropha</name>
    <dbReference type="NCBI Taxonomy" id="42354"/>
    <lineage>
        <taxon>Bacteria</taxon>
        <taxon>Pseudomonadati</taxon>
        <taxon>Pseudomonadota</taxon>
        <taxon>Betaproteobacteria</taxon>
        <taxon>Nitrosomonadales</taxon>
        <taxon>Nitrosomonadaceae</taxon>
        <taxon>Nitrosomonas</taxon>
    </lineage>
</organism>
<dbReference type="EMBL" id="FODO01000001">
    <property type="protein sequence ID" value="SEN75870.1"/>
    <property type="molecule type" value="Genomic_DNA"/>
</dbReference>